<dbReference type="InterPro" id="IPR010260">
    <property type="entry name" value="AlpA"/>
</dbReference>
<reference evidence="1" key="1">
    <citation type="submission" date="2021-07" db="EMBL/GenBank/DDBJ databases">
        <authorList>
            <person name="Stanton E."/>
        </authorList>
    </citation>
    <scope>NUCLEOTIDE SEQUENCE</scope>
    <source>
        <strain evidence="1">2021EL-01139</strain>
    </source>
</reference>
<dbReference type="AlphaFoldDB" id="A0AAE2ZH35"/>
<protein>
    <submittedName>
        <fullName evidence="1">AlpA family transcriptional regulator</fullName>
    </submittedName>
</protein>
<name>A0AAE2ZH35_PRORE</name>
<accession>A0AAE2ZH35</accession>
<dbReference type="PANTHER" id="PTHR36154:SF1">
    <property type="entry name" value="DNA-BINDING TRANSCRIPTIONAL ACTIVATOR ALPA"/>
    <property type="match status" value="1"/>
</dbReference>
<sequence length="73" mass="8540">MSLLPTGNLNSEKSRLLRMPDVISLTGLPRSTIYFKMKNKEFPNQVQIGSRSVAWLESEVHEWINNNLRRRKL</sequence>
<dbReference type="InterPro" id="IPR052931">
    <property type="entry name" value="Prophage_regulatory_activator"/>
</dbReference>
<dbReference type="PANTHER" id="PTHR36154">
    <property type="entry name" value="DNA-BINDING TRANSCRIPTIONAL ACTIVATOR ALPA"/>
    <property type="match status" value="1"/>
</dbReference>
<gene>
    <name evidence="1" type="ORF">KYI77_15680</name>
</gene>
<comment type="caution">
    <text evidence="1">The sequence shown here is derived from an EMBL/GenBank/DDBJ whole genome shotgun (WGS) entry which is preliminary data.</text>
</comment>
<evidence type="ECO:0000313" key="1">
    <source>
        <dbReference type="EMBL" id="MBW3117890.1"/>
    </source>
</evidence>
<dbReference type="Proteomes" id="UP001155882">
    <property type="component" value="Unassembled WGS sequence"/>
</dbReference>
<organism evidence="1 2">
    <name type="scientific">Providencia rettgeri</name>
    <dbReference type="NCBI Taxonomy" id="587"/>
    <lineage>
        <taxon>Bacteria</taxon>
        <taxon>Pseudomonadati</taxon>
        <taxon>Pseudomonadota</taxon>
        <taxon>Gammaproteobacteria</taxon>
        <taxon>Enterobacterales</taxon>
        <taxon>Morganellaceae</taxon>
        <taxon>Providencia</taxon>
    </lineage>
</organism>
<dbReference type="Pfam" id="PF05930">
    <property type="entry name" value="Phage_AlpA"/>
    <property type="match status" value="1"/>
</dbReference>
<dbReference type="RefSeq" id="WP_165880334.1">
    <property type="nucleotide sequence ID" value="NZ_ABFDCG020000072.1"/>
</dbReference>
<proteinExistence type="predicted"/>
<dbReference type="Gene3D" id="1.10.238.160">
    <property type="match status" value="1"/>
</dbReference>
<evidence type="ECO:0000313" key="2">
    <source>
        <dbReference type="Proteomes" id="UP001155882"/>
    </source>
</evidence>
<dbReference type="EMBL" id="JAHWLI010000056">
    <property type="protein sequence ID" value="MBW3117890.1"/>
    <property type="molecule type" value="Genomic_DNA"/>
</dbReference>